<proteinExistence type="predicted"/>
<name>A0A1M5LG69_STRHI</name>
<reference evidence="1 2" key="1">
    <citation type="submission" date="2016-11" db="EMBL/GenBank/DDBJ databases">
        <authorList>
            <person name="Jaros S."/>
            <person name="Januszkiewicz K."/>
            <person name="Wedrychowicz H."/>
        </authorList>
    </citation>
    <scope>NUCLEOTIDE SEQUENCE [LARGE SCALE GENOMIC DNA]</scope>
    <source>
        <strain evidence="1 2">DSM 44523</strain>
    </source>
</reference>
<sequence length="38" mass="4199">MARFTRLYSSALTSTIPGSASARYFTSPQYAMPAPKRD</sequence>
<evidence type="ECO:0000313" key="1">
    <source>
        <dbReference type="EMBL" id="SHG64061.1"/>
    </source>
</evidence>
<dbReference type="Proteomes" id="UP000184501">
    <property type="component" value="Unassembled WGS sequence"/>
</dbReference>
<protein>
    <submittedName>
        <fullName evidence="1">Uncharacterized protein</fullName>
    </submittedName>
</protein>
<dbReference type="EMBL" id="FQVN01000011">
    <property type="protein sequence ID" value="SHG64061.1"/>
    <property type="molecule type" value="Genomic_DNA"/>
</dbReference>
<evidence type="ECO:0000313" key="2">
    <source>
        <dbReference type="Proteomes" id="UP000184501"/>
    </source>
</evidence>
<organism evidence="1 2">
    <name type="scientific">Streptoalloteichus hindustanus</name>
    <dbReference type="NCBI Taxonomy" id="2017"/>
    <lineage>
        <taxon>Bacteria</taxon>
        <taxon>Bacillati</taxon>
        <taxon>Actinomycetota</taxon>
        <taxon>Actinomycetes</taxon>
        <taxon>Pseudonocardiales</taxon>
        <taxon>Pseudonocardiaceae</taxon>
        <taxon>Streptoalloteichus</taxon>
    </lineage>
</organism>
<keyword evidence="2" id="KW-1185">Reference proteome</keyword>
<accession>A0A1M5LG69</accession>
<dbReference type="AlphaFoldDB" id="A0A1M5LG69"/>
<gene>
    <name evidence="1" type="ORF">SAMN05444320_111103</name>
</gene>